<organism evidence="2 3">
    <name type="scientific">Apiospora aurea</name>
    <dbReference type="NCBI Taxonomy" id="335848"/>
    <lineage>
        <taxon>Eukaryota</taxon>
        <taxon>Fungi</taxon>
        <taxon>Dikarya</taxon>
        <taxon>Ascomycota</taxon>
        <taxon>Pezizomycotina</taxon>
        <taxon>Sordariomycetes</taxon>
        <taxon>Xylariomycetidae</taxon>
        <taxon>Amphisphaeriales</taxon>
        <taxon>Apiosporaceae</taxon>
        <taxon>Apiospora</taxon>
    </lineage>
</organism>
<protein>
    <submittedName>
        <fullName evidence="2">Uncharacterized protein</fullName>
    </submittedName>
</protein>
<sequence length="135" mass="15041">MKPTTTKPKTPLTRGPVQCHRPADFPGRADVNAMDQHYLSEDFSGLSHWDLKPGSKPIYKKDSGTHDISYEYEARWIDGCEMTVPSQSFQNPLGEGNGDITAYLLVREDFTKCNNGGIGGWTQVGCLKYTIWGGR</sequence>
<dbReference type="Proteomes" id="UP001391051">
    <property type="component" value="Unassembled WGS sequence"/>
</dbReference>
<comment type="caution">
    <text evidence="2">The sequence shown here is derived from an EMBL/GenBank/DDBJ whole genome shotgun (WGS) entry which is preliminary data.</text>
</comment>
<dbReference type="EMBL" id="JAQQWE010000006">
    <property type="protein sequence ID" value="KAK7948866.1"/>
    <property type="molecule type" value="Genomic_DNA"/>
</dbReference>
<accession>A0ABR1Q9V0</accession>
<dbReference type="GeneID" id="92079036"/>
<proteinExistence type="predicted"/>
<feature type="compositionally biased region" description="Low complexity" evidence="1">
    <location>
        <begin position="1"/>
        <end position="11"/>
    </location>
</feature>
<evidence type="ECO:0000313" key="2">
    <source>
        <dbReference type="EMBL" id="KAK7948866.1"/>
    </source>
</evidence>
<evidence type="ECO:0000313" key="3">
    <source>
        <dbReference type="Proteomes" id="UP001391051"/>
    </source>
</evidence>
<gene>
    <name evidence="2" type="ORF">PG986_009752</name>
</gene>
<dbReference type="RefSeq" id="XP_066698372.1">
    <property type="nucleotide sequence ID" value="XM_066845974.1"/>
</dbReference>
<keyword evidence="3" id="KW-1185">Reference proteome</keyword>
<feature type="region of interest" description="Disordered" evidence="1">
    <location>
        <begin position="1"/>
        <end position="26"/>
    </location>
</feature>
<evidence type="ECO:0000256" key="1">
    <source>
        <dbReference type="SAM" id="MobiDB-lite"/>
    </source>
</evidence>
<name>A0ABR1Q9V0_9PEZI</name>
<reference evidence="2 3" key="1">
    <citation type="submission" date="2023-01" db="EMBL/GenBank/DDBJ databases">
        <title>Analysis of 21 Apiospora genomes using comparative genomics revels a genus with tremendous synthesis potential of carbohydrate active enzymes and secondary metabolites.</title>
        <authorList>
            <person name="Sorensen T."/>
        </authorList>
    </citation>
    <scope>NUCLEOTIDE SEQUENCE [LARGE SCALE GENOMIC DNA]</scope>
    <source>
        <strain evidence="2 3">CBS 24483</strain>
    </source>
</reference>